<keyword evidence="1" id="KW-0808">Transferase</keyword>
<keyword evidence="2" id="KW-1185">Reference proteome</keyword>
<dbReference type="Gene3D" id="3.30.200.20">
    <property type="entry name" value="Phosphorylase Kinase, domain 1"/>
    <property type="match status" value="1"/>
</dbReference>
<dbReference type="Gene3D" id="3.90.1200.10">
    <property type="match status" value="1"/>
</dbReference>
<evidence type="ECO:0000313" key="1">
    <source>
        <dbReference type="EMBL" id="MBM7813016.1"/>
    </source>
</evidence>
<evidence type="ECO:0000313" key="2">
    <source>
        <dbReference type="Proteomes" id="UP001195724"/>
    </source>
</evidence>
<gene>
    <name evidence="1" type="ORF">JOE68_003881</name>
</gene>
<dbReference type="RefSeq" id="WP_204843697.1">
    <property type="nucleotide sequence ID" value="NZ_JAFBCL010000001.1"/>
</dbReference>
<organism evidence="1 2">
    <name type="scientific">Saccharothrix algeriensis</name>
    <dbReference type="NCBI Taxonomy" id="173560"/>
    <lineage>
        <taxon>Bacteria</taxon>
        <taxon>Bacillati</taxon>
        <taxon>Actinomycetota</taxon>
        <taxon>Actinomycetes</taxon>
        <taxon>Pseudonocardiales</taxon>
        <taxon>Pseudonocardiaceae</taxon>
        <taxon>Saccharothrix</taxon>
    </lineage>
</organism>
<comment type="caution">
    <text evidence="1">The sequence shown here is derived from an EMBL/GenBank/DDBJ whole genome shotgun (WGS) entry which is preliminary data.</text>
</comment>
<dbReference type="Pfam" id="PF04655">
    <property type="entry name" value="APH_6_hur"/>
    <property type="match status" value="1"/>
</dbReference>
<proteinExistence type="predicted"/>
<dbReference type="Proteomes" id="UP001195724">
    <property type="component" value="Unassembled WGS sequence"/>
</dbReference>
<accession>A0ABS2S9U0</accession>
<dbReference type="InterPro" id="IPR006748">
    <property type="entry name" value="NH2Glyco/OHUrea_AB-resist_kin"/>
</dbReference>
<dbReference type="EMBL" id="JAFBCL010000001">
    <property type="protein sequence ID" value="MBM7813016.1"/>
    <property type="molecule type" value="Genomic_DNA"/>
</dbReference>
<reference evidence="1 2" key="1">
    <citation type="submission" date="2021-01" db="EMBL/GenBank/DDBJ databases">
        <title>Sequencing the genomes of 1000 actinobacteria strains.</title>
        <authorList>
            <person name="Klenk H.-P."/>
        </authorList>
    </citation>
    <scope>NUCLEOTIDE SEQUENCE [LARGE SCALE GENOMIC DNA]</scope>
    <source>
        <strain evidence="1 2">DSM 44581</strain>
    </source>
</reference>
<name>A0ABS2S9U0_9PSEU</name>
<sequence>MWTTAGLTARLTPRFGPDVAAWCSRAPDLAARLAREWGVALGEAHEGGGSSLAIRCTTADGRPAVLKLSPDGPFLLRQAGMLRSLAPSGRVPEVLEVGEGAVLLEAVEPGAEADAAPEEWAGLMADLHAVEPPATLARTLRGRWEESFARIGRRLAEPAVAARLDRAAWDRAIERCAKLLDSQRTTVLLHGDLHPGNVLDGGARGLVAIDPKTCVGDPCYDAVDYVLGAAGGEGVEVRCERVARAYGLDPERLFEWCRVDAPMVAIGLLTWGGSEEALEQLLALV</sequence>
<protein>
    <submittedName>
        <fullName evidence="1">Streptomycin 6-kinase</fullName>
        <ecNumber evidence="1">2.7.1.72</ecNumber>
    </submittedName>
</protein>
<dbReference type="EC" id="2.7.1.72" evidence="1"/>
<dbReference type="GO" id="GO:0050300">
    <property type="term" value="F:aminoglycoside 6-kinase activity"/>
    <property type="evidence" value="ECO:0007669"/>
    <property type="project" value="UniProtKB-EC"/>
</dbReference>
<dbReference type="InterPro" id="IPR011009">
    <property type="entry name" value="Kinase-like_dom_sf"/>
</dbReference>
<dbReference type="SUPFAM" id="SSF56112">
    <property type="entry name" value="Protein kinase-like (PK-like)"/>
    <property type="match status" value="1"/>
</dbReference>